<comment type="caution">
    <text evidence="3">The sequence shown here is derived from an EMBL/GenBank/DDBJ whole genome shotgun (WGS) entry which is preliminary data.</text>
</comment>
<protein>
    <recommendedName>
        <fullName evidence="2">Cell wall hydrolase SleB domain-containing protein</fullName>
    </recommendedName>
</protein>
<reference evidence="3" key="2">
    <citation type="submission" date="2021-08" db="EMBL/GenBank/DDBJ databases">
        <authorList>
            <person name="Tani A."/>
            <person name="Ola A."/>
            <person name="Ogura Y."/>
            <person name="Katsura K."/>
            <person name="Hayashi T."/>
        </authorList>
    </citation>
    <scope>NUCLEOTIDE SEQUENCE</scope>
    <source>
        <strain evidence="3">LMG 23639</strain>
    </source>
</reference>
<keyword evidence="1" id="KW-0472">Membrane</keyword>
<dbReference type="Proteomes" id="UP001055102">
    <property type="component" value="Unassembled WGS sequence"/>
</dbReference>
<dbReference type="InterPro" id="IPR042047">
    <property type="entry name" value="SleB_dom1"/>
</dbReference>
<reference evidence="3" key="1">
    <citation type="journal article" date="2021" name="Front. Microbiol.">
        <title>Comprehensive Comparative Genomics and Phenotyping of Methylobacterium Species.</title>
        <authorList>
            <person name="Alessa O."/>
            <person name="Ogura Y."/>
            <person name="Fujitani Y."/>
            <person name="Takami H."/>
            <person name="Hayashi T."/>
            <person name="Sahin N."/>
            <person name="Tani A."/>
        </authorList>
    </citation>
    <scope>NUCLEOTIDE SEQUENCE</scope>
    <source>
        <strain evidence="3">LMG 23639</strain>
    </source>
</reference>
<dbReference type="InterPro" id="IPR011105">
    <property type="entry name" value="Cell_wall_hydrolase_SleB"/>
</dbReference>
<keyword evidence="1" id="KW-0812">Transmembrane</keyword>
<feature type="transmembrane region" description="Helical" evidence="1">
    <location>
        <begin position="21"/>
        <end position="42"/>
    </location>
</feature>
<evidence type="ECO:0000259" key="2">
    <source>
        <dbReference type="Pfam" id="PF07486"/>
    </source>
</evidence>
<keyword evidence="1" id="KW-1133">Transmembrane helix</keyword>
<name>A0ABQ4SXR0_9HYPH</name>
<evidence type="ECO:0000256" key="1">
    <source>
        <dbReference type="SAM" id="Phobius"/>
    </source>
</evidence>
<organism evidence="3 4">
    <name type="scientific">Methylobacterium jeotgali</name>
    <dbReference type="NCBI Taxonomy" id="381630"/>
    <lineage>
        <taxon>Bacteria</taxon>
        <taxon>Pseudomonadati</taxon>
        <taxon>Pseudomonadota</taxon>
        <taxon>Alphaproteobacteria</taxon>
        <taxon>Hyphomicrobiales</taxon>
        <taxon>Methylobacteriaceae</taxon>
        <taxon>Methylobacterium</taxon>
    </lineage>
</organism>
<dbReference type="Gene3D" id="1.10.10.2520">
    <property type="entry name" value="Cell wall hydrolase SleB, domain 1"/>
    <property type="match status" value="1"/>
</dbReference>
<evidence type="ECO:0000313" key="3">
    <source>
        <dbReference type="EMBL" id="GJE07324.1"/>
    </source>
</evidence>
<feature type="domain" description="Cell wall hydrolase SleB" evidence="2">
    <location>
        <begin position="285"/>
        <end position="395"/>
    </location>
</feature>
<gene>
    <name evidence="3" type="ORF">AOPFMNJM_2652</name>
</gene>
<proteinExistence type="predicted"/>
<dbReference type="EMBL" id="BPQR01000043">
    <property type="protein sequence ID" value="GJE07324.1"/>
    <property type="molecule type" value="Genomic_DNA"/>
</dbReference>
<accession>A0ABQ4SXR0</accession>
<keyword evidence="4" id="KW-1185">Reference proteome</keyword>
<sequence length="402" mass="42511">MTSLEAGRFGVGIRRVQRRDGLRWVGAAATPWIAGLGLLVSFTADAGTESSIGASPVALIDARTVPALPPGTTLIGAERAGDGAATLIASVRGGRILAEEPLRDELKPNARTFPIVRREGKGDALVPPAASFARSAERLREGGAPTFANLTGSVSGVLTPGPATWTPDLDSEQGFQPVPDLGLSPHGLVTAEAEIAEPEDLGDGATPAIPRAVALGSTTPAPADAIPIEVAAASLALPGFSAREAPSAAGVPLDSRHRYADLIEPDSMDREQRCLAEAVYFEARSEPEDGQAAVAQVVLNRVKSGLYPQSVCGVVYQNRHRYMACQFSFACEGKSLRITDAASWQSATRIAKAVIEGRTYLSEVGGATHYHADYVKPRWSRRLLKMDVIGRHIFYSLKRGQT</sequence>
<dbReference type="Pfam" id="PF07486">
    <property type="entry name" value="Hydrolase_2"/>
    <property type="match status" value="1"/>
</dbReference>
<evidence type="ECO:0000313" key="4">
    <source>
        <dbReference type="Proteomes" id="UP001055102"/>
    </source>
</evidence>